<dbReference type="PANTHER" id="PTHR43856:SF1">
    <property type="entry name" value="MITOCHONDRIAL CARDIOLIPIN HYDROLASE"/>
    <property type="match status" value="1"/>
</dbReference>
<dbReference type="SUPFAM" id="SSF56024">
    <property type="entry name" value="Phospholipase D/nuclease"/>
    <property type="match status" value="2"/>
</dbReference>
<dbReference type="Proteomes" id="UP001476950">
    <property type="component" value="Unassembled WGS sequence"/>
</dbReference>
<dbReference type="InterPro" id="IPR025202">
    <property type="entry name" value="PLD-like_dom"/>
</dbReference>
<dbReference type="InterPro" id="IPR051406">
    <property type="entry name" value="PLD_domain"/>
</dbReference>
<accession>A0ABV0KQ68</accession>
<dbReference type="RefSeq" id="WP_190449755.1">
    <property type="nucleotide sequence ID" value="NZ_JAMPLM010000032.1"/>
</dbReference>
<dbReference type="InterPro" id="IPR001736">
    <property type="entry name" value="PLipase_D/transphosphatidylase"/>
</dbReference>
<evidence type="ECO:0000313" key="9">
    <source>
        <dbReference type="Proteomes" id="UP001476950"/>
    </source>
</evidence>
<protein>
    <recommendedName>
        <fullName evidence="3">phospholipase D</fullName>
        <ecNumber evidence="3">3.1.4.4</ecNumber>
    </recommendedName>
</protein>
<evidence type="ECO:0000313" key="8">
    <source>
        <dbReference type="EMBL" id="MEP1061374.1"/>
    </source>
</evidence>
<dbReference type="Gene3D" id="3.30.870.10">
    <property type="entry name" value="Endonuclease Chain A"/>
    <property type="match status" value="2"/>
</dbReference>
<comment type="caution">
    <text evidence="8">The sequence shown here is derived from an EMBL/GenBank/DDBJ whole genome shotgun (WGS) entry which is preliminary data.</text>
</comment>
<name>A0ABV0KQ68_9CYAN</name>
<dbReference type="PROSITE" id="PS50035">
    <property type="entry name" value="PLD"/>
    <property type="match status" value="1"/>
</dbReference>
<dbReference type="EMBL" id="JAMPLM010000032">
    <property type="protein sequence ID" value="MEP1061374.1"/>
    <property type="molecule type" value="Genomic_DNA"/>
</dbReference>
<evidence type="ECO:0000256" key="4">
    <source>
        <dbReference type="ARBA" id="ARBA00022801"/>
    </source>
</evidence>
<reference evidence="8 9" key="1">
    <citation type="submission" date="2022-04" db="EMBL/GenBank/DDBJ databases">
        <title>Positive selection, recombination, and allopatry shape intraspecific diversity of widespread and dominant cyanobacteria.</title>
        <authorList>
            <person name="Wei J."/>
            <person name="Shu W."/>
            <person name="Hu C."/>
        </authorList>
    </citation>
    <scope>NUCLEOTIDE SEQUENCE [LARGE SCALE GENOMIC DNA]</scope>
    <source>
        <strain evidence="8 9">AS-A4</strain>
    </source>
</reference>
<comment type="catalytic activity">
    <reaction evidence="1">
        <text>a 1,2-diacyl-sn-glycero-3-phosphocholine + H2O = a 1,2-diacyl-sn-glycero-3-phosphate + choline + H(+)</text>
        <dbReference type="Rhea" id="RHEA:14445"/>
        <dbReference type="ChEBI" id="CHEBI:15354"/>
        <dbReference type="ChEBI" id="CHEBI:15377"/>
        <dbReference type="ChEBI" id="CHEBI:15378"/>
        <dbReference type="ChEBI" id="CHEBI:57643"/>
        <dbReference type="ChEBI" id="CHEBI:58608"/>
        <dbReference type="EC" id="3.1.4.4"/>
    </reaction>
</comment>
<keyword evidence="4" id="KW-0378">Hydrolase</keyword>
<evidence type="ECO:0000256" key="6">
    <source>
        <dbReference type="ARBA" id="ARBA00023098"/>
    </source>
</evidence>
<feature type="domain" description="PLD phosphodiesterase" evidence="7">
    <location>
        <begin position="443"/>
        <end position="474"/>
    </location>
</feature>
<evidence type="ECO:0000256" key="2">
    <source>
        <dbReference type="ARBA" id="ARBA00008664"/>
    </source>
</evidence>
<dbReference type="EC" id="3.1.4.4" evidence="3"/>
<dbReference type="Pfam" id="PF13091">
    <property type="entry name" value="PLDc_2"/>
    <property type="match status" value="2"/>
</dbReference>
<evidence type="ECO:0000256" key="3">
    <source>
        <dbReference type="ARBA" id="ARBA00012027"/>
    </source>
</evidence>
<gene>
    <name evidence="8" type="ORF">NDI38_23365</name>
</gene>
<keyword evidence="5" id="KW-0442">Lipid degradation</keyword>
<sequence length="563" mass="64142">MLGFAVERHDPQEDEQYFLYGFKVFRSVVAVPTPDLSISTRDHPVQSFVYDDFTAKPERTYTYYFHPIKGKPKKLDRSAEPIPITIETESTFSKLEHDIFFNRGVASSQAYQRRFGNQSPEQLKKAGEAQKAKEALDWLSRDLDDAMLRFIDQAETGDTLLGCFYEFRYEPVIEALRRAAVERKVTLKLIVDAKENQTSTKKAFPREENLQQIKQAGLKLGTQVLLREARKNEIQHNKFMVLLKGSSQDPSAVWTGSTNLSIGGIHGQTNVGHWIRKADVAAKFKAYWELLANDPGAQRGDTPAETRRKNNQLRQAVAAIDASPSEWRDFPTGVTPIFSPRSGLKILEMYANLLDKAEGLACITLAFGINKLFKERLLDNTHRNALTFFLLEREDKPDKDNPDAFIRLSAQNNTYMAFGSYLKEPIHQWAKETSAKILGLNQHVSFIHSKFLLKDPLSDDPIVVTGSANFSAASTNDNDENMVVIRGNQRVADIYLTEFNRLFSHYYFRSVQSRLNQSDRPKNAPSLFLEETDQWLDKYSTGSLKRKRVEVFVEMADAQMLSV</sequence>
<keyword evidence="9" id="KW-1185">Reference proteome</keyword>
<evidence type="ECO:0000256" key="1">
    <source>
        <dbReference type="ARBA" id="ARBA00000798"/>
    </source>
</evidence>
<proteinExistence type="inferred from homology"/>
<dbReference type="PANTHER" id="PTHR43856">
    <property type="entry name" value="CARDIOLIPIN HYDROLASE"/>
    <property type="match status" value="1"/>
</dbReference>
<evidence type="ECO:0000259" key="7">
    <source>
        <dbReference type="PROSITE" id="PS50035"/>
    </source>
</evidence>
<keyword evidence="6" id="KW-0443">Lipid metabolism</keyword>
<organism evidence="8 9">
    <name type="scientific">Stenomitos frigidus AS-A4</name>
    <dbReference type="NCBI Taxonomy" id="2933935"/>
    <lineage>
        <taxon>Bacteria</taxon>
        <taxon>Bacillati</taxon>
        <taxon>Cyanobacteriota</taxon>
        <taxon>Cyanophyceae</taxon>
        <taxon>Leptolyngbyales</taxon>
        <taxon>Leptolyngbyaceae</taxon>
        <taxon>Stenomitos</taxon>
    </lineage>
</organism>
<evidence type="ECO:0000256" key="5">
    <source>
        <dbReference type="ARBA" id="ARBA00022963"/>
    </source>
</evidence>
<comment type="similarity">
    <text evidence="2">Belongs to the phospholipase D family.</text>
</comment>